<evidence type="ECO:0000256" key="1">
    <source>
        <dbReference type="SAM" id="Phobius"/>
    </source>
</evidence>
<evidence type="ECO:0008006" key="5">
    <source>
        <dbReference type="Google" id="ProtNLM"/>
    </source>
</evidence>
<dbReference type="EMBL" id="WSZM01000536">
    <property type="protein sequence ID" value="KAF4031776.1"/>
    <property type="molecule type" value="Genomic_DNA"/>
</dbReference>
<feature type="transmembrane region" description="Helical" evidence="1">
    <location>
        <begin position="12"/>
        <end position="33"/>
    </location>
</feature>
<keyword evidence="1" id="KW-0812">Transmembrane</keyword>
<accession>A0A833WMI0</accession>
<protein>
    <recommendedName>
        <fullName evidence="5">Transmembrane protein</fullName>
    </recommendedName>
</protein>
<evidence type="ECO:0000313" key="4">
    <source>
        <dbReference type="Proteomes" id="UP000602510"/>
    </source>
</evidence>
<dbReference type="Proteomes" id="UP000602510">
    <property type="component" value="Unassembled WGS sequence"/>
</dbReference>
<name>A0A833WMI0_PHYIN</name>
<dbReference type="Proteomes" id="UP000704712">
    <property type="component" value="Unassembled WGS sequence"/>
</dbReference>
<keyword evidence="4" id="KW-1185">Reference proteome</keyword>
<comment type="caution">
    <text evidence="2">The sequence shown here is derived from an EMBL/GenBank/DDBJ whole genome shotgun (WGS) entry which is preliminary data.</text>
</comment>
<evidence type="ECO:0000313" key="2">
    <source>
        <dbReference type="EMBL" id="KAF4031776.1"/>
    </source>
</evidence>
<dbReference type="AlphaFoldDB" id="A0A833WMI0"/>
<sequence length="143" mass="14843">MARAAAGLVQRIIIGGRHFITVVFSTGSVLTVISITVAFLVLVVLCFAGGLALAYVHFLVRVHVHVDLRALAGSFGTQTARRNHRSVTNGFGGGSFTQPNGSLWQLTRGARAFSAEGQTSAAAAAAPRLIVHSSSAGEWATVG</sequence>
<feature type="transmembrane region" description="Helical" evidence="1">
    <location>
        <begin position="39"/>
        <end position="60"/>
    </location>
</feature>
<reference evidence="2" key="1">
    <citation type="submission" date="2020-04" db="EMBL/GenBank/DDBJ databases">
        <title>Hybrid Assembly of Korean Phytophthora infestans isolates.</title>
        <authorList>
            <person name="Prokchorchik M."/>
            <person name="Lee Y."/>
            <person name="Seo J."/>
            <person name="Cho J.-H."/>
            <person name="Park Y.-E."/>
            <person name="Jang D.-C."/>
            <person name="Im J.-S."/>
            <person name="Choi J.-G."/>
            <person name="Park H.-J."/>
            <person name="Lee G.-B."/>
            <person name="Lee Y.-G."/>
            <person name="Hong S.-Y."/>
            <person name="Cho K."/>
            <person name="Sohn K.H."/>
        </authorList>
    </citation>
    <scope>NUCLEOTIDE SEQUENCE</scope>
    <source>
        <strain evidence="2">KR_1_A1</strain>
        <strain evidence="3">KR_2_A2</strain>
    </source>
</reference>
<dbReference type="EMBL" id="JAACNO010002905">
    <property type="protein sequence ID" value="KAF4129913.1"/>
    <property type="molecule type" value="Genomic_DNA"/>
</dbReference>
<organism evidence="2 4">
    <name type="scientific">Phytophthora infestans</name>
    <name type="common">Potato late blight agent</name>
    <name type="synonym">Botrytis infestans</name>
    <dbReference type="NCBI Taxonomy" id="4787"/>
    <lineage>
        <taxon>Eukaryota</taxon>
        <taxon>Sar</taxon>
        <taxon>Stramenopiles</taxon>
        <taxon>Oomycota</taxon>
        <taxon>Peronosporomycetes</taxon>
        <taxon>Peronosporales</taxon>
        <taxon>Peronosporaceae</taxon>
        <taxon>Phytophthora</taxon>
    </lineage>
</organism>
<evidence type="ECO:0000313" key="3">
    <source>
        <dbReference type="EMBL" id="KAF4129913.1"/>
    </source>
</evidence>
<keyword evidence="1" id="KW-1133">Transmembrane helix</keyword>
<keyword evidence="1" id="KW-0472">Membrane</keyword>
<gene>
    <name evidence="2" type="ORF">GN244_ATG16290</name>
    <name evidence="3" type="ORF">GN958_ATG20916</name>
</gene>
<proteinExistence type="predicted"/>